<evidence type="ECO:0000313" key="4">
    <source>
        <dbReference type="Proteomes" id="UP000007799"/>
    </source>
</evidence>
<dbReference type="AlphaFoldDB" id="F2U9B1"/>
<dbReference type="EMBL" id="GL832965">
    <property type="protein sequence ID" value="EGD73314.1"/>
    <property type="molecule type" value="Genomic_DNA"/>
</dbReference>
<dbReference type="PROSITE" id="PS51286">
    <property type="entry name" value="RAP"/>
    <property type="match status" value="1"/>
</dbReference>
<feature type="region of interest" description="Disordered" evidence="1">
    <location>
        <begin position="182"/>
        <end position="214"/>
    </location>
</feature>
<evidence type="ECO:0000256" key="1">
    <source>
        <dbReference type="SAM" id="MobiDB-lite"/>
    </source>
</evidence>
<dbReference type="Proteomes" id="UP000007799">
    <property type="component" value="Unassembled WGS sequence"/>
</dbReference>
<dbReference type="InterPro" id="IPR013584">
    <property type="entry name" value="RAP"/>
</dbReference>
<protein>
    <recommendedName>
        <fullName evidence="2">RAP domain-containing protein</fullName>
    </recommendedName>
</protein>
<reference evidence="3" key="1">
    <citation type="submission" date="2009-08" db="EMBL/GenBank/DDBJ databases">
        <title>Annotation of Salpingoeca rosetta.</title>
        <authorList>
            <consortium name="The Broad Institute Genome Sequencing Platform"/>
            <person name="Russ C."/>
            <person name="Cuomo C."/>
            <person name="Burger G."/>
            <person name="Gray M.W."/>
            <person name="Holland P.W.H."/>
            <person name="King N."/>
            <person name="Lang F.B.F."/>
            <person name="Roger A.J."/>
            <person name="Ruiz-Trillo I."/>
            <person name="Young S.K."/>
            <person name="Zeng Q."/>
            <person name="Gargeya S."/>
            <person name="Alvarado L."/>
            <person name="Berlin A."/>
            <person name="Chapman S.B."/>
            <person name="Chen Z."/>
            <person name="Freedman E."/>
            <person name="Gellesch M."/>
            <person name="Goldberg J."/>
            <person name="Griggs A."/>
            <person name="Gujja S."/>
            <person name="Heilman E."/>
            <person name="Heiman D."/>
            <person name="Howarth C."/>
            <person name="Mehta T."/>
            <person name="Neiman D."/>
            <person name="Pearson M."/>
            <person name="Roberts A."/>
            <person name="Saif S."/>
            <person name="Shea T."/>
            <person name="Shenoy N."/>
            <person name="Sisk P."/>
            <person name="Stolte C."/>
            <person name="Sykes S."/>
            <person name="White J."/>
            <person name="Yandava C."/>
            <person name="Haas B."/>
            <person name="Nusbaum C."/>
            <person name="Birren B."/>
        </authorList>
    </citation>
    <scope>NUCLEOTIDE SEQUENCE [LARGE SCALE GENOMIC DNA]</scope>
    <source>
        <strain evidence="3">ATCC 50818</strain>
    </source>
</reference>
<feature type="compositionally biased region" description="Polar residues" evidence="1">
    <location>
        <begin position="113"/>
        <end position="128"/>
    </location>
</feature>
<feature type="domain" description="RAP" evidence="2">
    <location>
        <begin position="628"/>
        <end position="732"/>
    </location>
</feature>
<keyword evidence="4" id="KW-1185">Reference proteome</keyword>
<dbReference type="RefSeq" id="XP_004994345.1">
    <property type="nucleotide sequence ID" value="XM_004994288.1"/>
</dbReference>
<organism evidence="4">
    <name type="scientific">Salpingoeca rosetta (strain ATCC 50818 / BSB-021)</name>
    <dbReference type="NCBI Taxonomy" id="946362"/>
    <lineage>
        <taxon>Eukaryota</taxon>
        <taxon>Choanoflagellata</taxon>
        <taxon>Craspedida</taxon>
        <taxon>Salpingoecidae</taxon>
        <taxon>Salpingoeca</taxon>
    </lineage>
</organism>
<feature type="region of interest" description="Disordered" evidence="1">
    <location>
        <begin position="142"/>
        <end position="164"/>
    </location>
</feature>
<feature type="region of interest" description="Disordered" evidence="1">
    <location>
        <begin position="83"/>
        <end position="128"/>
    </location>
</feature>
<feature type="compositionally biased region" description="Low complexity" evidence="1">
    <location>
        <begin position="92"/>
        <end position="106"/>
    </location>
</feature>
<proteinExistence type="predicted"/>
<gene>
    <name evidence="3" type="ORF">PTSG_05030</name>
</gene>
<sequence>MSANILQKHDDEQQNDQRAMQQQMVVARRLLVVGCRHMQRQAQQPRPQQWPHGRLSRAMVPWVSQGHCQWSCLGPGLEQRRCASSGQKHAPQSGKSVTRSSRSSQSTRKDTTNNKSEQQDLSTRTSRQQVLARLDAIASLRQQPESQPQPPQQAHSTASPMSEGDMYAGMFDAIRSLVQQNHVDSSTDAVASGRSANSSATAEKTGAQSTGESTSDTFSRLTAVLATERLPVLFHVEALLKDLVRSDIFLQEGMKSVSDKASSILESRCVSASPLELVMLSSEIADHGDPNYVRLLSPIITPNFAVDYAAEALVVAQRLARLVDDTGAASNPASANLGPSIAILLDNLRLEDLSLEQLAETLDIHVLTHHRNRDQFSRIIRTILAREAEDDAMACLHRALNATFKLKVPLDGQTKRIVLDRLKGRADRASCITLIRFCSVNRIQPPGEALKQCYPHLIQLAKNKRQSWHAAPFITALANARVDIPDKLISALDEAYASPNTPWPTLTAFVFALIVSGKFTPEHWPLVERVIVGYRQRSDRLSTRRAFPVLSWVFWQSDFNVPHHLSQAAGACLHEMIDDSGSSSRVQESQMQRDIVSALKGMNMFERVDVEAKINGFVVDIFIPDHDTIIEVDGLTHFVEVPHEDASERRWKCTQDDPLQCIRDGAAADFDPRGWDGAPLTATMRNSALITNGRTRLKMNLLKNMGYTVITLPFFVFRPTQDKKQWGRLVRAALTDAGVTITA</sequence>
<evidence type="ECO:0000313" key="3">
    <source>
        <dbReference type="EMBL" id="EGD73314.1"/>
    </source>
</evidence>
<accession>F2U9B1</accession>
<evidence type="ECO:0000259" key="2">
    <source>
        <dbReference type="PROSITE" id="PS51286"/>
    </source>
</evidence>
<name>F2U9B1_SALR5</name>
<dbReference type="InParanoid" id="F2U9B1"/>
<dbReference type="GeneID" id="16074925"/>
<dbReference type="Pfam" id="PF08373">
    <property type="entry name" value="RAP"/>
    <property type="match status" value="1"/>
</dbReference>
<dbReference type="KEGG" id="sre:PTSG_05030"/>